<dbReference type="EMBL" id="JBDKXB010000029">
    <property type="protein sequence ID" value="MEY6433804.1"/>
    <property type="molecule type" value="Genomic_DNA"/>
</dbReference>
<sequence>MTSPLIELIGIAHDYPNPAGAGRRRVLDGIDLRLGPGERLGIMGPSGAGKSTLARILIGLEPPSQGRLCFAGHELDPRRRPDRARLREAVQMVWQDPALYLNPRLSVEQQIEEALALRRPRLSRPDRRVATAALLAQVGLPPDLLPRRPHEISGGQAQRVAISRALARAPRLLVCDEILANLDLPAQLAILDLLAQLHAETGLALILIGHDIRPIARLCQRVIWLDQGRILTTAPESNAIRTAAKPDR</sequence>
<keyword evidence="7" id="KW-1185">Reference proteome</keyword>
<organism evidence="6 7">
    <name type="scientific">Thioalkalicoccus limnaeus</name>
    <dbReference type="NCBI Taxonomy" id="120681"/>
    <lineage>
        <taxon>Bacteria</taxon>
        <taxon>Pseudomonadati</taxon>
        <taxon>Pseudomonadota</taxon>
        <taxon>Gammaproteobacteria</taxon>
        <taxon>Chromatiales</taxon>
        <taxon>Chromatiaceae</taxon>
        <taxon>Thioalkalicoccus</taxon>
    </lineage>
</organism>
<dbReference type="SMART" id="SM00382">
    <property type="entry name" value="AAA"/>
    <property type="match status" value="1"/>
</dbReference>
<dbReference type="InterPro" id="IPR003593">
    <property type="entry name" value="AAA+_ATPase"/>
</dbReference>
<evidence type="ECO:0000256" key="3">
    <source>
        <dbReference type="ARBA" id="ARBA00022741"/>
    </source>
</evidence>
<dbReference type="PROSITE" id="PS00211">
    <property type="entry name" value="ABC_TRANSPORTER_1"/>
    <property type="match status" value="1"/>
</dbReference>
<dbReference type="Pfam" id="PF00005">
    <property type="entry name" value="ABC_tran"/>
    <property type="match status" value="1"/>
</dbReference>
<keyword evidence="3" id="KW-0547">Nucleotide-binding</keyword>
<dbReference type="Gene3D" id="3.40.50.300">
    <property type="entry name" value="P-loop containing nucleotide triphosphate hydrolases"/>
    <property type="match status" value="1"/>
</dbReference>
<evidence type="ECO:0000256" key="4">
    <source>
        <dbReference type="ARBA" id="ARBA00022840"/>
    </source>
</evidence>
<accession>A0ABV4BIJ3</accession>
<dbReference type="InterPro" id="IPR027417">
    <property type="entry name" value="P-loop_NTPase"/>
</dbReference>
<evidence type="ECO:0000259" key="5">
    <source>
        <dbReference type="PROSITE" id="PS50893"/>
    </source>
</evidence>
<dbReference type="SUPFAM" id="SSF52540">
    <property type="entry name" value="P-loop containing nucleoside triphosphate hydrolases"/>
    <property type="match status" value="1"/>
</dbReference>
<dbReference type="InterPro" id="IPR003439">
    <property type="entry name" value="ABC_transporter-like_ATP-bd"/>
</dbReference>
<reference evidence="6 7" key="1">
    <citation type="submission" date="2024-05" db="EMBL/GenBank/DDBJ databases">
        <title>Genome Sequence and Characterization of the New Strain Purple Sulfur Bacterium of Genus Thioalkalicoccus.</title>
        <authorList>
            <person name="Bryantseva I.A."/>
            <person name="Kyndt J.A."/>
            <person name="Imhoff J.F."/>
        </authorList>
    </citation>
    <scope>NUCLEOTIDE SEQUENCE [LARGE SCALE GENOMIC DNA]</scope>
    <source>
        <strain evidence="6 7">Um2</strain>
    </source>
</reference>
<gene>
    <name evidence="6" type="ORF">ABC977_15470</name>
</gene>
<dbReference type="PROSITE" id="PS50893">
    <property type="entry name" value="ABC_TRANSPORTER_2"/>
    <property type="match status" value="1"/>
</dbReference>
<dbReference type="CDD" id="cd03257">
    <property type="entry name" value="ABC_NikE_OppD_transporters"/>
    <property type="match status" value="1"/>
</dbReference>
<evidence type="ECO:0000256" key="1">
    <source>
        <dbReference type="ARBA" id="ARBA00005417"/>
    </source>
</evidence>
<dbReference type="InterPro" id="IPR017871">
    <property type="entry name" value="ABC_transporter-like_CS"/>
</dbReference>
<dbReference type="Proteomes" id="UP001564408">
    <property type="component" value="Unassembled WGS sequence"/>
</dbReference>
<name>A0ABV4BIJ3_9GAMM</name>
<dbReference type="RefSeq" id="WP_369668191.1">
    <property type="nucleotide sequence ID" value="NZ_JBDKXB010000029.1"/>
</dbReference>
<feature type="domain" description="ABC transporter" evidence="5">
    <location>
        <begin position="6"/>
        <end position="248"/>
    </location>
</feature>
<protein>
    <submittedName>
        <fullName evidence="6">Dipeptide/oligopeptide/nickel ABC transporter ATP-binding protein</fullName>
    </submittedName>
</protein>
<proteinExistence type="inferred from homology"/>
<comment type="similarity">
    <text evidence="1">Belongs to the ABC transporter superfamily.</text>
</comment>
<comment type="caution">
    <text evidence="6">The sequence shown here is derived from an EMBL/GenBank/DDBJ whole genome shotgun (WGS) entry which is preliminary data.</text>
</comment>
<dbReference type="PANTHER" id="PTHR43776">
    <property type="entry name" value="TRANSPORT ATP-BINDING PROTEIN"/>
    <property type="match status" value="1"/>
</dbReference>
<evidence type="ECO:0000313" key="7">
    <source>
        <dbReference type="Proteomes" id="UP001564408"/>
    </source>
</evidence>
<keyword evidence="4 6" id="KW-0067">ATP-binding</keyword>
<keyword evidence="2" id="KW-0813">Transport</keyword>
<evidence type="ECO:0000256" key="2">
    <source>
        <dbReference type="ARBA" id="ARBA00022448"/>
    </source>
</evidence>
<dbReference type="GO" id="GO:0005524">
    <property type="term" value="F:ATP binding"/>
    <property type="evidence" value="ECO:0007669"/>
    <property type="project" value="UniProtKB-KW"/>
</dbReference>
<evidence type="ECO:0000313" key="6">
    <source>
        <dbReference type="EMBL" id="MEY6433804.1"/>
    </source>
</evidence>
<dbReference type="PANTHER" id="PTHR43776:SF7">
    <property type="entry name" value="D,D-DIPEPTIDE TRANSPORT ATP-BINDING PROTEIN DDPF-RELATED"/>
    <property type="match status" value="1"/>
</dbReference>
<dbReference type="InterPro" id="IPR050319">
    <property type="entry name" value="ABC_transp_ATP-bind"/>
</dbReference>